<sequence length="97" mass="10980">MHPGWWDTCIGTVRTIPIPGEGLSWNCQDYVIDIWDAMLAGEMINEETWAEGKERMFPFYGQKFGGQESEDGSSEEEEEGRQGQAPLSEEFVLDSSE</sequence>
<protein>
    <submittedName>
        <fullName evidence="2">Uncharacterized protein</fullName>
    </submittedName>
</protein>
<comment type="caution">
    <text evidence="2">The sequence shown here is derived from an EMBL/GenBank/DDBJ whole genome shotgun (WGS) entry which is preliminary data.</text>
</comment>
<reference evidence="2" key="1">
    <citation type="submission" date="2023-06" db="EMBL/GenBank/DDBJ databases">
        <title>Genome-scale phylogeny and comparative genomics of the fungal order Sordariales.</title>
        <authorList>
            <consortium name="Lawrence Berkeley National Laboratory"/>
            <person name="Hensen N."/>
            <person name="Bonometti L."/>
            <person name="Westerberg I."/>
            <person name="Brannstrom I.O."/>
            <person name="Guillou S."/>
            <person name="Cros-Aarteil S."/>
            <person name="Calhoun S."/>
            <person name="Haridas S."/>
            <person name="Kuo A."/>
            <person name="Mondo S."/>
            <person name="Pangilinan J."/>
            <person name="Riley R."/>
            <person name="Labutti K."/>
            <person name="Andreopoulos B."/>
            <person name="Lipzen A."/>
            <person name="Chen C."/>
            <person name="Yanf M."/>
            <person name="Daum C."/>
            <person name="Ng V."/>
            <person name="Clum A."/>
            <person name="Steindorff A."/>
            <person name="Ohm R."/>
            <person name="Martin F."/>
            <person name="Silar P."/>
            <person name="Natvig D."/>
            <person name="Lalanne C."/>
            <person name="Gautier V."/>
            <person name="Ament-Velasquez S.L."/>
            <person name="Kruys A."/>
            <person name="Hutchinson M.I."/>
            <person name="Powell A.J."/>
            <person name="Barry K."/>
            <person name="Miller A.N."/>
            <person name="Grigoriev I.V."/>
            <person name="Debuchy R."/>
            <person name="Gladieux P."/>
            <person name="Thoren M.H."/>
            <person name="Johannesson H."/>
        </authorList>
    </citation>
    <scope>NUCLEOTIDE SEQUENCE</scope>
    <source>
        <strain evidence="2">8032-3</strain>
    </source>
</reference>
<proteinExistence type="predicted"/>
<dbReference type="EMBL" id="MU839006">
    <property type="protein sequence ID" value="KAK1768141.1"/>
    <property type="molecule type" value="Genomic_DNA"/>
</dbReference>
<name>A0AAJ0C5P6_9PEZI</name>
<dbReference type="AlphaFoldDB" id="A0AAJ0C5P6"/>
<dbReference type="RefSeq" id="XP_060284354.1">
    <property type="nucleotide sequence ID" value="XM_060427702.1"/>
</dbReference>
<evidence type="ECO:0000256" key="1">
    <source>
        <dbReference type="SAM" id="MobiDB-lite"/>
    </source>
</evidence>
<dbReference type="GeneID" id="85310889"/>
<evidence type="ECO:0000313" key="3">
    <source>
        <dbReference type="Proteomes" id="UP001244011"/>
    </source>
</evidence>
<accession>A0AAJ0C5P6</accession>
<keyword evidence="3" id="KW-1185">Reference proteome</keyword>
<gene>
    <name evidence="2" type="ORF">QBC33DRAFT_536357</name>
</gene>
<feature type="compositionally biased region" description="Acidic residues" evidence="1">
    <location>
        <begin position="68"/>
        <end position="79"/>
    </location>
</feature>
<feature type="region of interest" description="Disordered" evidence="1">
    <location>
        <begin position="61"/>
        <end position="97"/>
    </location>
</feature>
<evidence type="ECO:0000313" key="2">
    <source>
        <dbReference type="EMBL" id="KAK1768141.1"/>
    </source>
</evidence>
<dbReference type="Proteomes" id="UP001244011">
    <property type="component" value="Unassembled WGS sequence"/>
</dbReference>
<organism evidence="2 3">
    <name type="scientific">Phialemonium atrogriseum</name>
    <dbReference type="NCBI Taxonomy" id="1093897"/>
    <lineage>
        <taxon>Eukaryota</taxon>
        <taxon>Fungi</taxon>
        <taxon>Dikarya</taxon>
        <taxon>Ascomycota</taxon>
        <taxon>Pezizomycotina</taxon>
        <taxon>Sordariomycetes</taxon>
        <taxon>Sordariomycetidae</taxon>
        <taxon>Cephalothecales</taxon>
        <taxon>Cephalothecaceae</taxon>
        <taxon>Phialemonium</taxon>
    </lineage>
</organism>